<evidence type="ECO:0000259" key="2">
    <source>
        <dbReference type="Pfam" id="PF20794"/>
    </source>
</evidence>
<dbReference type="Proteomes" id="UP000198718">
    <property type="component" value="Unassembled WGS sequence"/>
</dbReference>
<keyword evidence="1" id="KW-0812">Transmembrane</keyword>
<evidence type="ECO:0000256" key="1">
    <source>
        <dbReference type="SAM" id="Phobius"/>
    </source>
</evidence>
<dbReference type="STRING" id="393762.SAMN05660472_01732"/>
<name>A0A1G9DTV4_9FIRM</name>
<reference evidence="3 4" key="1">
    <citation type="submission" date="2016-10" db="EMBL/GenBank/DDBJ databases">
        <authorList>
            <person name="de Groot N.N."/>
        </authorList>
    </citation>
    <scope>NUCLEOTIDE SEQUENCE [LARGE SCALE GENOMIC DNA]</scope>
    <source>
        <strain evidence="3 4">DSM 18346</strain>
    </source>
</reference>
<evidence type="ECO:0000313" key="3">
    <source>
        <dbReference type="EMBL" id="SDK67284.1"/>
    </source>
</evidence>
<evidence type="ECO:0000313" key="4">
    <source>
        <dbReference type="Proteomes" id="UP000198718"/>
    </source>
</evidence>
<protein>
    <recommendedName>
        <fullName evidence="2">Bacterial PH domain-containing protein</fullName>
    </recommendedName>
</protein>
<feature type="transmembrane region" description="Helical" evidence="1">
    <location>
        <begin position="20"/>
        <end position="49"/>
    </location>
</feature>
<dbReference type="EMBL" id="FNFP01000003">
    <property type="protein sequence ID" value="SDK67284.1"/>
    <property type="molecule type" value="Genomic_DNA"/>
</dbReference>
<keyword evidence="4" id="KW-1185">Reference proteome</keyword>
<proteinExistence type="predicted"/>
<dbReference type="AlphaFoldDB" id="A0A1G9DTV4"/>
<gene>
    <name evidence="3" type="ORF">SAMN05660472_01732</name>
</gene>
<keyword evidence="1" id="KW-0472">Membrane</keyword>
<organism evidence="3 4">
    <name type="scientific">Natronincola ferrireducens</name>
    <dbReference type="NCBI Taxonomy" id="393762"/>
    <lineage>
        <taxon>Bacteria</taxon>
        <taxon>Bacillati</taxon>
        <taxon>Bacillota</taxon>
        <taxon>Clostridia</taxon>
        <taxon>Peptostreptococcales</taxon>
        <taxon>Natronincolaceae</taxon>
        <taxon>Natronincola</taxon>
    </lineage>
</organism>
<feature type="domain" description="Bacterial PH" evidence="2">
    <location>
        <begin position="9"/>
        <end position="130"/>
    </location>
</feature>
<dbReference type="Pfam" id="PF20794">
    <property type="entry name" value="bPH_7"/>
    <property type="match status" value="1"/>
</dbReference>
<dbReference type="InterPro" id="IPR048871">
    <property type="entry name" value="PH_7_bact"/>
</dbReference>
<accession>A0A1G9DTV4</accession>
<sequence length="135" mass="15467">MEMIDISKTNPNNRVYKVMSVILGGILIITGIVNLSIINLLIGILLLFYSTYNKKVFLLPDGLVSTYTGFLFKQTDKYDLKSVKEVDIIIHGSKGILFFMKDEFARKVEVDNKQIDEINLFLKKHTDIKVKIKPQ</sequence>
<keyword evidence="1" id="KW-1133">Transmembrane helix</keyword>